<reference evidence="1 2" key="1">
    <citation type="submission" date="2017-07" db="EMBL/GenBank/DDBJ databases">
        <title>Complete genome sequence of Actinoalloteichus hoggarensis DSM 45943, type strain of Actinoalloteichus hoggarensis.</title>
        <authorList>
            <person name="Ruckert C."/>
            <person name="Nouioui I."/>
            <person name="Willmese J."/>
            <person name="van Wezel G."/>
            <person name="Klenk H.-P."/>
            <person name="Kalinowski J."/>
            <person name="Zotchev S.B."/>
        </authorList>
    </citation>
    <scope>NUCLEOTIDE SEQUENCE [LARGE SCALE GENOMIC DNA]</scope>
    <source>
        <strain evidence="1 2">DSM 45943</strain>
    </source>
</reference>
<name>A0A221W6P6_9PSEU</name>
<organism evidence="1 2">
    <name type="scientific">Actinoalloteichus hoggarensis</name>
    <dbReference type="NCBI Taxonomy" id="1470176"/>
    <lineage>
        <taxon>Bacteria</taxon>
        <taxon>Bacillati</taxon>
        <taxon>Actinomycetota</taxon>
        <taxon>Actinomycetes</taxon>
        <taxon>Pseudonocardiales</taxon>
        <taxon>Pseudonocardiaceae</taxon>
        <taxon>Actinoalloteichus</taxon>
    </lineage>
</organism>
<dbReference type="KEGG" id="ahg:AHOG_19030"/>
<gene>
    <name evidence="1" type="ORF">AHOG_19030</name>
</gene>
<evidence type="ECO:0000313" key="1">
    <source>
        <dbReference type="EMBL" id="ASO21431.1"/>
    </source>
</evidence>
<protein>
    <submittedName>
        <fullName evidence="1">Uncharacterized protein</fullName>
    </submittedName>
</protein>
<dbReference type="Proteomes" id="UP000204221">
    <property type="component" value="Chromosome"/>
</dbReference>
<dbReference type="AlphaFoldDB" id="A0A221W6P6"/>
<evidence type="ECO:0000313" key="2">
    <source>
        <dbReference type="Proteomes" id="UP000204221"/>
    </source>
</evidence>
<proteinExistence type="predicted"/>
<accession>A0A221W6P6</accession>
<dbReference type="EMBL" id="CP022521">
    <property type="protein sequence ID" value="ASO21431.1"/>
    <property type="molecule type" value="Genomic_DNA"/>
</dbReference>
<sequence length="358" mass="35415">MFWCGSRVVAGLDTSGTVATVPPRPVVLCQQEVSCPVQKSGPAVTATAHPATRGQVVALAVAIGRSETAGSPGRETTRAIGTEVGIATAAETTVIGAVTDGDSVPSTALSVLAGRMRHGASAGRVTGAVAPRLGVTALRAGTVIKAGRVATARRVVIGPVPAIRVGRVRRATIDVVARTSGAAARVTLVAGQARTTVRGSRDPSIAAGPPSVATIADAREHRGAALIAGIRAAAGRVARIDRSPGATGTVVSTATVVPVGTAAERLAGSTGRSVGTPRLAAAVDRARIARVETTPAGDGRRLVTTGPGAATSPTAVVPPTGGRVPVDIGIRVRVIRLRVVSGSGETAAVPGGPMTGVP</sequence>
<keyword evidence="2" id="KW-1185">Reference proteome</keyword>